<keyword evidence="2" id="KW-1185">Reference proteome</keyword>
<comment type="caution">
    <text evidence="1">The sequence shown here is derived from an EMBL/GenBank/DDBJ whole genome shotgun (WGS) entry which is preliminary data.</text>
</comment>
<evidence type="ECO:0000313" key="2">
    <source>
        <dbReference type="Proteomes" id="UP001215598"/>
    </source>
</evidence>
<sequence>LVRFKSRAGKIDRAQNRFFTMIVSTSMRFIWTLRNERLFQTHSPVSEVELHNRWVSVINATLKRDQLRTNQSRFGSLAIRKQLVLNTWSGALRDEDSLWTTLKGVLVVIWPAIRKNRVG</sequence>
<name>A0AAD7GR68_9AGAR</name>
<dbReference type="EMBL" id="JARKIB010000520">
    <property type="protein sequence ID" value="KAJ7702077.1"/>
    <property type="molecule type" value="Genomic_DNA"/>
</dbReference>
<protein>
    <submittedName>
        <fullName evidence="1">Uncharacterized protein</fullName>
    </submittedName>
</protein>
<dbReference type="Proteomes" id="UP001215598">
    <property type="component" value="Unassembled WGS sequence"/>
</dbReference>
<reference evidence="1" key="1">
    <citation type="submission" date="2023-03" db="EMBL/GenBank/DDBJ databases">
        <title>Massive genome expansion in bonnet fungi (Mycena s.s.) driven by repeated elements and novel gene families across ecological guilds.</title>
        <authorList>
            <consortium name="Lawrence Berkeley National Laboratory"/>
            <person name="Harder C.B."/>
            <person name="Miyauchi S."/>
            <person name="Viragh M."/>
            <person name="Kuo A."/>
            <person name="Thoen E."/>
            <person name="Andreopoulos B."/>
            <person name="Lu D."/>
            <person name="Skrede I."/>
            <person name="Drula E."/>
            <person name="Henrissat B."/>
            <person name="Morin E."/>
            <person name="Kohler A."/>
            <person name="Barry K."/>
            <person name="LaButti K."/>
            <person name="Morin E."/>
            <person name="Salamov A."/>
            <person name="Lipzen A."/>
            <person name="Mereny Z."/>
            <person name="Hegedus B."/>
            <person name="Baldrian P."/>
            <person name="Stursova M."/>
            <person name="Weitz H."/>
            <person name="Taylor A."/>
            <person name="Grigoriev I.V."/>
            <person name="Nagy L.G."/>
            <person name="Martin F."/>
            <person name="Kauserud H."/>
        </authorList>
    </citation>
    <scope>NUCLEOTIDE SEQUENCE</scope>
    <source>
        <strain evidence="1">CBHHK182m</strain>
    </source>
</reference>
<accession>A0AAD7GR68</accession>
<proteinExistence type="predicted"/>
<gene>
    <name evidence="1" type="ORF">B0H16DRAFT_1347701</name>
</gene>
<organism evidence="1 2">
    <name type="scientific">Mycena metata</name>
    <dbReference type="NCBI Taxonomy" id="1033252"/>
    <lineage>
        <taxon>Eukaryota</taxon>
        <taxon>Fungi</taxon>
        <taxon>Dikarya</taxon>
        <taxon>Basidiomycota</taxon>
        <taxon>Agaricomycotina</taxon>
        <taxon>Agaricomycetes</taxon>
        <taxon>Agaricomycetidae</taxon>
        <taxon>Agaricales</taxon>
        <taxon>Marasmiineae</taxon>
        <taxon>Mycenaceae</taxon>
        <taxon>Mycena</taxon>
    </lineage>
</organism>
<evidence type="ECO:0000313" key="1">
    <source>
        <dbReference type="EMBL" id="KAJ7702077.1"/>
    </source>
</evidence>
<dbReference type="AlphaFoldDB" id="A0AAD7GR68"/>
<feature type="non-terminal residue" evidence="1">
    <location>
        <position position="1"/>
    </location>
</feature>